<dbReference type="AlphaFoldDB" id="A0A183FGE5"/>
<evidence type="ECO:0000256" key="1">
    <source>
        <dbReference type="ARBA" id="ARBA00007357"/>
    </source>
</evidence>
<dbReference type="OrthoDB" id="5809267at2759"/>
<comment type="similarity">
    <text evidence="1">Belongs to the peptidase M13 family.</text>
</comment>
<protein>
    <submittedName>
        <fullName evidence="5">Peptidase_M13_N domain-containing protein</fullName>
    </submittedName>
</protein>
<feature type="domain" description="Peptidase M13 N-terminal" evidence="2">
    <location>
        <begin position="93"/>
        <end position="188"/>
    </location>
</feature>
<dbReference type="GO" id="GO:0006508">
    <property type="term" value="P:proteolysis"/>
    <property type="evidence" value="ECO:0007669"/>
    <property type="project" value="InterPro"/>
</dbReference>
<sequence>MLDDRHHSQAPYIDELLWRQLTEQFRPPDLSQIISPIRADLMRIASPGPTEYEPLLQVQLRQNLTNDPLFWSISPDEKQRQTILDEVSQFMIDVDKISKSITIITTDMTLEEFKTVVPQVNWRDLLAADLSPMLKLTDASAISVTNLEYFKELALLVSRYPPQTVANYLVVVTARNLEKYTLDNLQQPSLLQCAENLETFEPAQKLYIMNNRLYRKDKLMAFLEELKKDFLSGHRSYPLQYVNNINRLAFLAGYPQRLTNEDLVWKPFATVATDFDDYFGTITRLMRKQSSYRLSKIGTYIDSDDTTVYDVLRPTIVYNAHLAVMVLPLALLQSPVAVPGGGTPIYAVYGSLGVAVNHFLAKGDLSHTICLADALKTTSSSFLKWQKNRSVHNEQTIPGFDNYDNAQSMMLVFGTMFCDKDGAESGSQYEAM</sequence>
<reference evidence="5" key="2">
    <citation type="submission" date="2019-09" db="UniProtKB">
        <authorList>
            <consortium name="WormBaseParasite"/>
        </authorList>
    </citation>
    <scope>IDENTIFICATION</scope>
</reference>
<evidence type="ECO:0000313" key="5">
    <source>
        <dbReference type="WBParaSite" id="HPBE_0000572001-mRNA-1"/>
    </source>
</evidence>
<proteinExistence type="inferred from homology"/>
<dbReference type="EMBL" id="UZAH01025526">
    <property type="protein sequence ID" value="VDO65594.1"/>
    <property type="molecule type" value="Genomic_DNA"/>
</dbReference>
<gene>
    <name evidence="3" type="ORF">HPBE_LOCUS5721</name>
</gene>
<dbReference type="InterPro" id="IPR008753">
    <property type="entry name" value="Peptidase_M13_N"/>
</dbReference>
<dbReference type="SUPFAM" id="SSF55486">
    <property type="entry name" value="Metalloproteases ('zincins'), catalytic domain"/>
    <property type="match status" value="1"/>
</dbReference>
<name>A0A183FGE5_HELPZ</name>
<dbReference type="InterPro" id="IPR000718">
    <property type="entry name" value="Peptidase_M13"/>
</dbReference>
<evidence type="ECO:0000313" key="4">
    <source>
        <dbReference type="Proteomes" id="UP000050761"/>
    </source>
</evidence>
<evidence type="ECO:0000313" key="3">
    <source>
        <dbReference type="EMBL" id="VDO65594.1"/>
    </source>
</evidence>
<dbReference type="Pfam" id="PF05649">
    <property type="entry name" value="Peptidase_M13_N"/>
    <property type="match status" value="1"/>
</dbReference>
<dbReference type="WBParaSite" id="HPBE_0000572001-mRNA-1">
    <property type="protein sequence ID" value="HPBE_0000572001-mRNA-1"/>
    <property type="gene ID" value="HPBE_0000572001"/>
</dbReference>
<dbReference type="Gene3D" id="1.10.1380.10">
    <property type="entry name" value="Neutral endopeptidase , domain2"/>
    <property type="match status" value="2"/>
</dbReference>
<reference evidence="3 4" key="1">
    <citation type="submission" date="2018-11" db="EMBL/GenBank/DDBJ databases">
        <authorList>
            <consortium name="Pathogen Informatics"/>
        </authorList>
    </citation>
    <scope>NUCLEOTIDE SEQUENCE [LARGE SCALE GENOMIC DNA]</scope>
</reference>
<evidence type="ECO:0000259" key="2">
    <source>
        <dbReference type="Pfam" id="PF05649"/>
    </source>
</evidence>
<dbReference type="InterPro" id="IPR042089">
    <property type="entry name" value="Peptidase_M13_dom_2"/>
</dbReference>
<keyword evidence="4" id="KW-1185">Reference proteome</keyword>
<dbReference type="InterPro" id="IPR024079">
    <property type="entry name" value="MetalloPept_cat_dom_sf"/>
</dbReference>
<accession>A0A3P7Y4E2</accession>
<dbReference type="PROSITE" id="PS51885">
    <property type="entry name" value="NEPRILYSIN"/>
    <property type="match status" value="1"/>
</dbReference>
<organism evidence="4 5">
    <name type="scientific">Heligmosomoides polygyrus</name>
    <name type="common">Parasitic roundworm</name>
    <dbReference type="NCBI Taxonomy" id="6339"/>
    <lineage>
        <taxon>Eukaryota</taxon>
        <taxon>Metazoa</taxon>
        <taxon>Ecdysozoa</taxon>
        <taxon>Nematoda</taxon>
        <taxon>Chromadorea</taxon>
        <taxon>Rhabditida</taxon>
        <taxon>Rhabditina</taxon>
        <taxon>Rhabditomorpha</taxon>
        <taxon>Strongyloidea</taxon>
        <taxon>Heligmosomidae</taxon>
        <taxon>Heligmosomoides</taxon>
    </lineage>
</organism>
<dbReference type="GO" id="GO:0004222">
    <property type="term" value="F:metalloendopeptidase activity"/>
    <property type="evidence" value="ECO:0007669"/>
    <property type="project" value="InterPro"/>
</dbReference>
<accession>A0A183FGE5</accession>
<dbReference type="Proteomes" id="UP000050761">
    <property type="component" value="Unassembled WGS sequence"/>
</dbReference>
<dbReference type="Gene3D" id="3.40.390.10">
    <property type="entry name" value="Collagenase (Catalytic Domain)"/>
    <property type="match status" value="1"/>
</dbReference>